<evidence type="ECO:0000256" key="2">
    <source>
        <dbReference type="ARBA" id="ARBA00022448"/>
    </source>
</evidence>
<dbReference type="PANTHER" id="PTHR30290">
    <property type="entry name" value="PERIPLASMIC BINDING COMPONENT OF ABC TRANSPORTER"/>
    <property type="match status" value="1"/>
</dbReference>
<dbReference type="InterPro" id="IPR030678">
    <property type="entry name" value="Peptide/Ni-bd"/>
</dbReference>
<dbReference type="HOGENOM" id="CLU_017028_8_5_2"/>
<gene>
    <name evidence="7" type="ORF">MSMAL_1306</name>
</gene>
<dbReference type="PROSITE" id="PS01040">
    <property type="entry name" value="SBP_BACTERIAL_5"/>
    <property type="match status" value="1"/>
</dbReference>
<name>A0A0E3RPU1_METMZ</name>
<dbReference type="GO" id="GO:0042597">
    <property type="term" value="C:periplasmic space"/>
    <property type="evidence" value="ECO:0007669"/>
    <property type="project" value="UniProtKB-ARBA"/>
</dbReference>
<dbReference type="Gene3D" id="3.10.105.10">
    <property type="entry name" value="Dipeptide-binding Protein, Domain 3"/>
    <property type="match status" value="1"/>
</dbReference>
<organism evidence="7 8">
    <name type="scientific">Methanosarcina mazei LYC</name>
    <dbReference type="NCBI Taxonomy" id="1434114"/>
    <lineage>
        <taxon>Archaea</taxon>
        <taxon>Methanobacteriati</taxon>
        <taxon>Methanobacteriota</taxon>
        <taxon>Stenosarchaea group</taxon>
        <taxon>Methanomicrobia</taxon>
        <taxon>Methanosarcinales</taxon>
        <taxon>Methanosarcinaceae</taxon>
        <taxon>Methanosarcina</taxon>
    </lineage>
</organism>
<keyword evidence="2" id="KW-0813">Transport</keyword>
<dbReference type="InterPro" id="IPR000914">
    <property type="entry name" value="SBP_5_dom"/>
</dbReference>
<feature type="compositionally biased region" description="Low complexity" evidence="4">
    <location>
        <begin position="57"/>
        <end position="73"/>
    </location>
</feature>
<accession>A0A0E3RPU1</accession>
<dbReference type="PIRSF" id="PIRSF002741">
    <property type="entry name" value="MppA"/>
    <property type="match status" value="1"/>
</dbReference>
<sequence>MGFSREYSDTNISGGVPIKKNQQHLSVGTLIVIIAIIGIITSMSGCVSSSTDDSELGSAPGSESGSVSASSTSRASDELVVNVYSHTGEPETGFDPLLGWGCGHVNFEPLIQSTLFKTDDEGGIINDLATGYSVSPDGKTWTINVRDDVKFTDGEKLTAEDVAFTFNTAVGSNSELDMSNLENARAVNDTAVEFNLKEPQSSFIWRLRYVGIVPEHAYKKETYGASPIGSGPYKLVQWDKGQQAIFELNDNYYGQKPYFKKITMLFLDRDTAFAAAKSGNVDIAEIDITHANQSIDGYDIISLPSSRAFGVSFPMQNNTGKKSLTGDTIGNNVTADIAIRKALNVGIDRKAILDGVIYGKGDVEYTGVDQRVFGNPEARIKDSKPEEAIKILEDAGWKDTDGDGIREKDGTKAEFKLYYSSSDQTRQALSVAVSEQAKKLGIKINLVGTNWDEIYANQYSSAVLYAYSSIDTFNLYQQYHTKEADDTYRNPGLYSNPVVDGYLETALRTSDQEQAIENWKLAAYDGNTGFGPSADATWLWLVTMDYLYAVDETVDMGTPEKNSGSDILGNIYEWTRTSATDTAQK</sequence>
<dbReference type="PANTHER" id="PTHR30290:SF9">
    <property type="entry name" value="OLIGOPEPTIDE-BINDING PROTEIN APPA"/>
    <property type="match status" value="1"/>
</dbReference>
<dbReference type="EMBL" id="CP009513">
    <property type="protein sequence ID" value="AKB67849.1"/>
    <property type="molecule type" value="Genomic_DNA"/>
</dbReference>
<evidence type="ECO:0000256" key="4">
    <source>
        <dbReference type="SAM" id="MobiDB-lite"/>
    </source>
</evidence>
<evidence type="ECO:0000256" key="5">
    <source>
        <dbReference type="SAM" id="Phobius"/>
    </source>
</evidence>
<dbReference type="GO" id="GO:1904680">
    <property type="term" value="F:peptide transmembrane transporter activity"/>
    <property type="evidence" value="ECO:0007669"/>
    <property type="project" value="TreeGrafter"/>
</dbReference>
<dbReference type="GO" id="GO:0043190">
    <property type="term" value="C:ATP-binding cassette (ABC) transporter complex"/>
    <property type="evidence" value="ECO:0007669"/>
    <property type="project" value="InterPro"/>
</dbReference>
<comment type="similarity">
    <text evidence="1">Belongs to the bacterial solute-binding protein 5 family.</text>
</comment>
<dbReference type="SUPFAM" id="SSF53850">
    <property type="entry name" value="Periplasmic binding protein-like II"/>
    <property type="match status" value="1"/>
</dbReference>
<protein>
    <submittedName>
        <fullName evidence="7">Dipeptide-binding ABC transporter, periplasmic substrate-binding component</fullName>
    </submittedName>
</protein>
<feature type="region of interest" description="Disordered" evidence="4">
    <location>
        <begin position="50"/>
        <end position="73"/>
    </location>
</feature>
<keyword evidence="5" id="KW-1133">Transmembrane helix</keyword>
<reference evidence="7 8" key="1">
    <citation type="submission" date="2014-07" db="EMBL/GenBank/DDBJ databases">
        <title>Methanogenic archaea and the global carbon cycle.</title>
        <authorList>
            <person name="Henriksen J.R."/>
            <person name="Luke J."/>
            <person name="Reinhart S."/>
            <person name="Benedict M.N."/>
            <person name="Youngblut N.D."/>
            <person name="Metcalf M.E."/>
            <person name="Whitaker R.J."/>
            <person name="Metcalf W.W."/>
        </authorList>
    </citation>
    <scope>NUCLEOTIDE SEQUENCE [LARGE SCALE GENOMIC DNA]</scope>
    <source>
        <strain evidence="7 8">LYC</strain>
    </source>
</reference>
<dbReference type="InterPro" id="IPR023765">
    <property type="entry name" value="SBP_5_CS"/>
</dbReference>
<evidence type="ECO:0000313" key="7">
    <source>
        <dbReference type="EMBL" id="AKB67849.1"/>
    </source>
</evidence>
<evidence type="ECO:0000256" key="1">
    <source>
        <dbReference type="ARBA" id="ARBA00005695"/>
    </source>
</evidence>
<evidence type="ECO:0000259" key="6">
    <source>
        <dbReference type="Pfam" id="PF00496"/>
    </source>
</evidence>
<dbReference type="Pfam" id="PF00496">
    <property type="entry name" value="SBP_bac_5"/>
    <property type="match status" value="1"/>
</dbReference>
<evidence type="ECO:0000313" key="8">
    <source>
        <dbReference type="Proteomes" id="UP000033063"/>
    </source>
</evidence>
<proteinExistence type="inferred from homology"/>
<dbReference type="CDD" id="cd08518">
    <property type="entry name" value="PBP2_NikA_DppA_OppA_like_19"/>
    <property type="match status" value="1"/>
</dbReference>
<dbReference type="Proteomes" id="UP000033063">
    <property type="component" value="Chromosome"/>
</dbReference>
<keyword evidence="5" id="KW-0812">Transmembrane</keyword>
<keyword evidence="5" id="KW-0472">Membrane</keyword>
<dbReference type="Gene3D" id="3.40.190.10">
    <property type="entry name" value="Periplasmic binding protein-like II"/>
    <property type="match status" value="1"/>
</dbReference>
<dbReference type="AlphaFoldDB" id="A0A0E3RPU1"/>
<dbReference type="PATRIC" id="fig|1434114.4.peg.1636"/>
<dbReference type="InterPro" id="IPR039424">
    <property type="entry name" value="SBP_5"/>
</dbReference>
<keyword evidence="3" id="KW-0732">Signal</keyword>
<feature type="transmembrane region" description="Helical" evidence="5">
    <location>
        <begin position="25"/>
        <end position="45"/>
    </location>
</feature>
<feature type="domain" description="Solute-binding protein family 5" evidence="6">
    <location>
        <begin position="124"/>
        <end position="464"/>
    </location>
</feature>
<dbReference type="GO" id="GO:0015833">
    <property type="term" value="P:peptide transport"/>
    <property type="evidence" value="ECO:0007669"/>
    <property type="project" value="TreeGrafter"/>
</dbReference>
<evidence type="ECO:0000256" key="3">
    <source>
        <dbReference type="ARBA" id="ARBA00022729"/>
    </source>
</evidence>